<dbReference type="GO" id="GO:0003677">
    <property type="term" value="F:DNA binding"/>
    <property type="evidence" value="ECO:0007669"/>
    <property type="project" value="UniProtKB-KW"/>
</dbReference>
<evidence type="ECO:0000313" key="5">
    <source>
        <dbReference type="EMBL" id="SNS89548.1"/>
    </source>
</evidence>
<keyword evidence="2" id="KW-0238">DNA-binding</keyword>
<evidence type="ECO:0000256" key="2">
    <source>
        <dbReference type="ARBA" id="ARBA00023125"/>
    </source>
</evidence>
<dbReference type="CDD" id="cd07377">
    <property type="entry name" value="WHTH_GntR"/>
    <property type="match status" value="1"/>
</dbReference>
<dbReference type="EMBL" id="FZPA01000007">
    <property type="protein sequence ID" value="SNS89548.1"/>
    <property type="molecule type" value="Genomic_DNA"/>
</dbReference>
<keyword evidence="6" id="KW-1185">Reference proteome</keyword>
<proteinExistence type="predicted"/>
<dbReference type="Pfam" id="PF00392">
    <property type="entry name" value="GntR"/>
    <property type="match status" value="1"/>
</dbReference>
<dbReference type="AlphaFoldDB" id="A0A239I8B6"/>
<dbReference type="InterPro" id="IPR011711">
    <property type="entry name" value="GntR_C"/>
</dbReference>
<dbReference type="SUPFAM" id="SSF48008">
    <property type="entry name" value="GntR ligand-binding domain-like"/>
    <property type="match status" value="1"/>
</dbReference>
<keyword evidence="1" id="KW-0805">Transcription regulation</keyword>
<protein>
    <submittedName>
        <fullName evidence="5">Transcriptional regulator, GntR family</fullName>
    </submittedName>
</protein>
<evidence type="ECO:0000313" key="6">
    <source>
        <dbReference type="Proteomes" id="UP000198339"/>
    </source>
</evidence>
<dbReference type="RefSeq" id="WP_170935520.1">
    <property type="nucleotide sequence ID" value="NZ_CP076394.1"/>
</dbReference>
<dbReference type="Proteomes" id="UP000198339">
    <property type="component" value="Unassembled WGS sequence"/>
</dbReference>
<name>A0A239I8B6_9SPHN</name>
<dbReference type="PANTHER" id="PTHR43537:SF20">
    <property type="entry name" value="HTH-TYPE TRANSCRIPTIONAL REPRESSOR GLAR"/>
    <property type="match status" value="1"/>
</dbReference>
<evidence type="ECO:0000259" key="4">
    <source>
        <dbReference type="PROSITE" id="PS50949"/>
    </source>
</evidence>
<dbReference type="InterPro" id="IPR036390">
    <property type="entry name" value="WH_DNA-bd_sf"/>
</dbReference>
<gene>
    <name evidence="5" type="ORF">SAMN06295955_10772</name>
</gene>
<dbReference type="SMART" id="SM00895">
    <property type="entry name" value="FCD"/>
    <property type="match status" value="1"/>
</dbReference>
<evidence type="ECO:0000256" key="3">
    <source>
        <dbReference type="ARBA" id="ARBA00023163"/>
    </source>
</evidence>
<sequence>MEQFSAANFSMSQSSYAYAQIRSGILAGEISADERLKIRGLAEELGISPGAVREALSRLVAERLVISRDQKGFVVTPLKIEDLTDLTDLRCELEGIALRRSVQRGGLEWEANVIAAAHRLRGTEQFVPGTDRVLHQPWADLHSAFHTALINACGSERLIALHLDLFEQSARYQRLAVYVSSKRDGAAEHQALVDAAIERDADRLVELATTHIRTTTDLIVQAMRYAPEAC</sequence>
<dbReference type="SUPFAM" id="SSF46785">
    <property type="entry name" value="Winged helix' DNA-binding domain"/>
    <property type="match status" value="1"/>
</dbReference>
<dbReference type="PANTHER" id="PTHR43537">
    <property type="entry name" value="TRANSCRIPTIONAL REGULATOR, GNTR FAMILY"/>
    <property type="match status" value="1"/>
</dbReference>
<reference evidence="5 6" key="1">
    <citation type="submission" date="2017-06" db="EMBL/GenBank/DDBJ databases">
        <authorList>
            <person name="Kim H.J."/>
            <person name="Triplett B.A."/>
        </authorList>
    </citation>
    <scope>NUCLEOTIDE SEQUENCE [LARGE SCALE GENOMIC DNA]</scope>
    <source>
        <strain evidence="5 6">DS15</strain>
    </source>
</reference>
<dbReference type="InterPro" id="IPR036388">
    <property type="entry name" value="WH-like_DNA-bd_sf"/>
</dbReference>
<dbReference type="Gene3D" id="1.10.10.10">
    <property type="entry name" value="Winged helix-like DNA-binding domain superfamily/Winged helix DNA-binding domain"/>
    <property type="match status" value="1"/>
</dbReference>
<dbReference type="SMART" id="SM00345">
    <property type="entry name" value="HTH_GNTR"/>
    <property type="match status" value="1"/>
</dbReference>
<dbReference type="Pfam" id="PF07729">
    <property type="entry name" value="FCD"/>
    <property type="match status" value="1"/>
</dbReference>
<dbReference type="Gene3D" id="1.20.120.530">
    <property type="entry name" value="GntR ligand-binding domain-like"/>
    <property type="match status" value="1"/>
</dbReference>
<feature type="domain" description="HTH gntR-type" evidence="4">
    <location>
        <begin position="11"/>
        <end position="78"/>
    </location>
</feature>
<organism evidence="5 6">
    <name type="scientific">Sphingopyxis indica</name>
    <dbReference type="NCBI Taxonomy" id="436663"/>
    <lineage>
        <taxon>Bacteria</taxon>
        <taxon>Pseudomonadati</taxon>
        <taxon>Pseudomonadota</taxon>
        <taxon>Alphaproteobacteria</taxon>
        <taxon>Sphingomonadales</taxon>
        <taxon>Sphingomonadaceae</taxon>
        <taxon>Sphingopyxis</taxon>
    </lineage>
</organism>
<dbReference type="InterPro" id="IPR008920">
    <property type="entry name" value="TF_FadR/GntR_C"/>
</dbReference>
<keyword evidence="3" id="KW-0804">Transcription</keyword>
<dbReference type="InterPro" id="IPR000524">
    <property type="entry name" value="Tscrpt_reg_HTH_GntR"/>
</dbReference>
<dbReference type="GO" id="GO:0003700">
    <property type="term" value="F:DNA-binding transcription factor activity"/>
    <property type="evidence" value="ECO:0007669"/>
    <property type="project" value="InterPro"/>
</dbReference>
<evidence type="ECO:0000256" key="1">
    <source>
        <dbReference type="ARBA" id="ARBA00023015"/>
    </source>
</evidence>
<dbReference type="PROSITE" id="PS50949">
    <property type="entry name" value="HTH_GNTR"/>
    <property type="match status" value="1"/>
</dbReference>
<accession>A0A239I8B6</accession>